<dbReference type="EMBL" id="BART01010578">
    <property type="protein sequence ID" value="GAG89558.1"/>
    <property type="molecule type" value="Genomic_DNA"/>
</dbReference>
<proteinExistence type="predicted"/>
<dbReference type="InterPro" id="IPR013545">
    <property type="entry name" value="T2SS_protein-GspG_C"/>
</dbReference>
<protein>
    <recommendedName>
        <fullName evidence="2">Type II secretion system protein GspG C-terminal domain-containing protein</fullName>
    </recommendedName>
</protein>
<accession>X1BZC9</accession>
<dbReference type="Gene3D" id="3.30.700.10">
    <property type="entry name" value="Glycoprotein, Type 4 Pilin"/>
    <property type="match status" value="1"/>
</dbReference>
<feature type="domain" description="Type II secretion system protein GspG C-terminal" evidence="2">
    <location>
        <begin position="27"/>
        <end position="113"/>
    </location>
</feature>
<evidence type="ECO:0000256" key="1">
    <source>
        <dbReference type="SAM" id="MobiDB-lite"/>
    </source>
</evidence>
<evidence type="ECO:0000259" key="2">
    <source>
        <dbReference type="Pfam" id="PF08334"/>
    </source>
</evidence>
<organism evidence="3">
    <name type="scientific">marine sediment metagenome</name>
    <dbReference type="NCBI Taxonomy" id="412755"/>
    <lineage>
        <taxon>unclassified sequences</taxon>
        <taxon>metagenomes</taxon>
        <taxon>ecological metagenomes</taxon>
    </lineage>
</organism>
<evidence type="ECO:0000313" key="3">
    <source>
        <dbReference type="EMBL" id="GAG89558.1"/>
    </source>
</evidence>
<dbReference type="InterPro" id="IPR045584">
    <property type="entry name" value="Pilin-like"/>
</dbReference>
<comment type="caution">
    <text evidence="3">The sequence shown here is derived from an EMBL/GenBank/DDBJ whole genome shotgun (WGS) entry which is preliminary data.</text>
</comment>
<dbReference type="SUPFAM" id="SSF54523">
    <property type="entry name" value="Pili subunits"/>
    <property type="match status" value="1"/>
</dbReference>
<feature type="compositionally biased region" description="Polar residues" evidence="1">
    <location>
        <begin position="106"/>
        <end position="126"/>
    </location>
</feature>
<dbReference type="Pfam" id="PF08334">
    <property type="entry name" value="T2SSG"/>
    <property type="match status" value="1"/>
</dbReference>
<name>X1BZC9_9ZZZZ</name>
<sequence length="126" mass="14071">MEILLVAAILIILASMATIAFRGIGKETTATLTRTEIESFEHASEMFAMRHMRLPNSLDELFTSVNGSQPFMKEGDRLDPWGVEYKFSVDTERDMVIIQSAGPDGQFNTADDVTNDPRQQKQTAKS</sequence>
<dbReference type="AlphaFoldDB" id="X1BZC9"/>
<feature type="region of interest" description="Disordered" evidence="1">
    <location>
        <begin position="100"/>
        <end position="126"/>
    </location>
</feature>
<reference evidence="3" key="1">
    <citation type="journal article" date="2014" name="Front. Microbiol.">
        <title>High frequency of phylogenetically diverse reductive dehalogenase-homologous genes in deep subseafloor sedimentary metagenomes.</title>
        <authorList>
            <person name="Kawai M."/>
            <person name="Futagami T."/>
            <person name="Toyoda A."/>
            <person name="Takaki Y."/>
            <person name="Nishi S."/>
            <person name="Hori S."/>
            <person name="Arai W."/>
            <person name="Tsubouchi T."/>
            <person name="Morono Y."/>
            <person name="Uchiyama I."/>
            <person name="Ito T."/>
            <person name="Fujiyama A."/>
            <person name="Inagaki F."/>
            <person name="Takami H."/>
        </authorList>
    </citation>
    <scope>NUCLEOTIDE SEQUENCE</scope>
    <source>
        <strain evidence="3">Expedition CK06-06</strain>
    </source>
</reference>
<gene>
    <name evidence="3" type="ORF">S01H4_22935</name>
</gene>